<gene>
    <name evidence="4" type="ORF">VP01_84g8</name>
</gene>
<dbReference type="AlphaFoldDB" id="A0A0L6U963"/>
<sequence length="208" mass="23895">MAKILHHLGTLCHYNQQKRKVTPFCTVPREVANISYGVLSPKKSLKTMQVIVEEQMNSSELGKGLWKFIPTTVLWQELLFKINFSLGQRLNDVRKFQMNLKIKGLKAVLVTLLACDNNKKIQYVSTGWPGCSHYQWHMKNCGLNQSPSDLFTSGQYLVADYTVLVTVNTVPAFKREKKKDLIEKQHDFNRHLSGFQVIIQIFIALLNN</sequence>
<name>A0A0L6U963_9BASI</name>
<dbReference type="Pfam" id="PF13359">
    <property type="entry name" value="DDE_Tnp_4"/>
    <property type="match status" value="1"/>
</dbReference>
<evidence type="ECO:0000256" key="2">
    <source>
        <dbReference type="ARBA" id="ARBA00022723"/>
    </source>
</evidence>
<evidence type="ECO:0000259" key="3">
    <source>
        <dbReference type="Pfam" id="PF13359"/>
    </source>
</evidence>
<evidence type="ECO:0000313" key="4">
    <source>
        <dbReference type="EMBL" id="KNZ45093.1"/>
    </source>
</evidence>
<keyword evidence="5" id="KW-1185">Reference proteome</keyword>
<comment type="cofactor">
    <cofactor evidence="1">
        <name>a divalent metal cation</name>
        <dbReference type="ChEBI" id="CHEBI:60240"/>
    </cofactor>
</comment>
<dbReference type="Proteomes" id="UP000037035">
    <property type="component" value="Unassembled WGS sequence"/>
</dbReference>
<dbReference type="EMBL" id="LAVV01014049">
    <property type="protein sequence ID" value="KNZ45093.1"/>
    <property type="molecule type" value="Genomic_DNA"/>
</dbReference>
<dbReference type="VEuPathDB" id="FungiDB:VP01_84g8"/>
<proteinExistence type="predicted"/>
<feature type="domain" description="DDE Tnp4" evidence="3">
    <location>
        <begin position="109"/>
        <end position="206"/>
    </location>
</feature>
<dbReference type="GO" id="GO:0046872">
    <property type="term" value="F:metal ion binding"/>
    <property type="evidence" value="ECO:0007669"/>
    <property type="project" value="UniProtKB-KW"/>
</dbReference>
<reference evidence="4 5" key="1">
    <citation type="submission" date="2015-08" db="EMBL/GenBank/DDBJ databases">
        <title>Next Generation Sequencing and Analysis of the Genome of Puccinia sorghi L Schw, the Causal Agent of Maize Common Rust.</title>
        <authorList>
            <person name="Rochi L."/>
            <person name="Burguener G."/>
            <person name="Darino M."/>
            <person name="Turjanski A."/>
            <person name="Kreff E."/>
            <person name="Dieguez M.J."/>
            <person name="Sacco F."/>
        </authorList>
    </citation>
    <scope>NUCLEOTIDE SEQUENCE [LARGE SCALE GENOMIC DNA]</scope>
    <source>
        <strain evidence="4 5">RO10H11247</strain>
    </source>
</reference>
<protein>
    <recommendedName>
        <fullName evidence="3">DDE Tnp4 domain-containing protein</fullName>
    </recommendedName>
</protein>
<accession>A0A0L6U963</accession>
<keyword evidence="2" id="KW-0479">Metal-binding</keyword>
<comment type="caution">
    <text evidence="4">The sequence shown here is derived from an EMBL/GenBank/DDBJ whole genome shotgun (WGS) entry which is preliminary data.</text>
</comment>
<evidence type="ECO:0000313" key="5">
    <source>
        <dbReference type="Proteomes" id="UP000037035"/>
    </source>
</evidence>
<evidence type="ECO:0000256" key="1">
    <source>
        <dbReference type="ARBA" id="ARBA00001968"/>
    </source>
</evidence>
<dbReference type="InterPro" id="IPR027806">
    <property type="entry name" value="HARBI1_dom"/>
</dbReference>
<organism evidence="4 5">
    <name type="scientific">Puccinia sorghi</name>
    <dbReference type="NCBI Taxonomy" id="27349"/>
    <lineage>
        <taxon>Eukaryota</taxon>
        <taxon>Fungi</taxon>
        <taxon>Dikarya</taxon>
        <taxon>Basidiomycota</taxon>
        <taxon>Pucciniomycotina</taxon>
        <taxon>Pucciniomycetes</taxon>
        <taxon>Pucciniales</taxon>
        <taxon>Pucciniaceae</taxon>
        <taxon>Puccinia</taxon>
    </lineage>
</organism>
<dbReference type="OrthoDB" id="5540949at2759"/>